<feature type="transmembrane region" description="Helical" evidence="8">
    <location>
        <begin position="192"/>
        <end position="225"/>
    </location>
</feature>
<dbReference type="GO" id="GO:0005886">
    <property type="term" value="C:plasma membrane"/>
    <property type="evidence" value="ECO:0007669"/>
    <property type="project" value="UniProtKB-SubCell"/>
</dbReference>
<evidence type="ECO:0000256" key="6">
    <source>
        <dbReference type="ARBA" id="ARBA00022989"/>
    </source>
</evidence>
<evidence type="ECO:0000256" key="7">
    <source>
        <dbReference type="ARBA" id="ARBA00023136"/>
    </source>
</evidence>
<keyword evidence="4" id="KW-1003">Cell membrane</keyword>
<dbReference type="GO" id="GO:0033214">
    <property type="term" value="P:siderophore-iron import into cell"/>
    <property type="evidence" value="ECO:0007669"/>
    <property type="project" value="TreeGrafter"/>
</dbReference>
<evidence type="ECO:0000313" key="10">
    <source>
        <dbReference type="Proteomes" id="UP000444980"/>
    </source>
</evidence>
<feature type="transmembrane region" description="Helical" evidence="8">
    <location>
        <begin position="74"/>
        <end position="91"/>
    </location>
</feature>
<evidence type="ECO:0000313" key="9">
    <source>
        <dbReference type="EMBL" id="GED98554.1"/>
    </source>
</evidence>
<dbReference type="Proteomes" id="UP000444980">
    <property type="component" value="Unassembled WGS sequence"/>
</dbReference>
<keyword evidence="5 8" id="KW-0812">Transmembrane</keyword>
<dbReference type="PANTHER" id="PTHR30472">
    <property type="entry name" value="FERRIC ENTEROBACTIN TRANSPORT SYSTEM PERMEASE PROTEIN"/>
    <property type="match status" value="1"/>
</dbReference>
<dbReference type="PANTHER" id="PTHR30472:SF67">
    <property type="entry name" value="PERMEASE OF ABC TRANSPORTER-RELATED"/>
    <property type="match status" value="1"/>
</dbReference>
<dbReference type="InterPro" id="IPR000522">
    <property type="entry name" value="ABC_transptr_permease_BtuC"/>
</dbReference>
<dbReference type="Gene3D" id="1.10.3470.10">
    <property type="entry name" value="ABC transporter involved in vitamin B12 uptake, BtuC"/>
    <property type="match status" value="1"/>
</dbReference>
<dbReference type="RefSeq" id="WP_161927957.1">
    <property type="nucleotide sequence ID" value="NZ_BJOU01000002.1"/>
</dbReference>
<comment type="similarity">
    <text evidence="2">Belongs to the binding-protein-dependent transport system permease family. FecCD subfamily.</text>
</comment>
<evidence type="ECO:0000256" key="8">
    <source>
        <dbReference type="SAM" id="Phobius"/>
    </source>
</evidence>
<keyword evidence="10" id="KW-1185">Reference proteome</keyword>
<feature type="transmembrane region" description="Helical" evidence="8">
    <location>
        <begin position="103"/>
        <end position="126"/>
    </location>
</feature>
<organism evidence="9 10">
    <name type="scientific">Gordonia crocea</name>
    <dbReference type="NCBI Taxonomy" id="589162"/>
    <lineage>
        <taxon>Bacteria</taxon>
        <taxon>Bacillati</taxon>
        <taxon>Actinomycetota</taxon>
        <taxon>Actinomycetes</taxon>
        <taxon>Mycobacteriales</taxon>
        <taxon>Gordoniaceae</taxon>
        <taxon>Gordonia</taxon>
    </lineage>
</organism>
<accession>A0A7I9UZE1</accession>
<keyword evidence="3" id="KW-0813">Transport</keyword>
<feature type="transmembrane region" description="Helical" evidence="8">
    <location>
        <begin position="294"/>
        <end position="316"/>
    </location>
</feature>
<evidence type="ECO:0000256" key="2">
    <source>
        <dbReference type="ARBA" id="ARBA00007935"/>
    </source>
</evidence>
<name>A0A7I9UZE1_9ACTN</name>
<dbReference type="InterPro" id="IPR037294">
    <property type="entry name" value="ABC_BtuC-like"/>
</dbReference>
<keyword evidence="6 8" id="KW-1133">Transmembrane helix</keyword>
<keyword evidence="7 8" id="KW-0472">Membrane</keyword>
<dbReference type="EMBL" id="BJOU01000002">
    <property type="protein sequence ID" value="GED98554.1"/>
    <property type="molecule type" value="Genomic_DNA"/>
</dbReference>
<comment type="caution">
    <text evidence="9">The sequence shown here is derived from an EMBL/GenBank/DDBJ whole genome shotgun (WGS) entry which is preliminary data.</text>
</comment>
<feature type="transmembrane region" description="Helical" evidence="8">
    <location>
        <begin position="132"/>
        <end position="150"/>
    </location>
</feature>
<sequence>MVVGTVLFVGAAVAAIAVGSVTVPPGEVVQSLAFHLGGLVADVADKLGVAIPRPAPPDSAVNDLIVWKLRVPRTLAAIVVGAALAIAGAALQAMVRNPLADPYVLGVSSGASLGAVLVMSSASALWLRNLGLPTAAFIGAMIALLIVLLFAHRSGTFTGSRIVLAGVGVGQVAAAATSLVQLHSDPAEIRGMLFWMMGSVAGVDSLSVLVIPAVVSLGCVALLMVQGRSLNAVSMGDDDAVALGVSVNAFRLQLIVVVALLTGVSVSIAGGVGFVGLMIPHIARFAVGADYRRLLPAAALLGAAFLVAVDTVARSVDPPNEYPLTIFTAAVGGPFFLWLLKRSRAGGAV</sequence>
<proteinExistence type="inferred from homology"/>
<protein>
    <submittedName>
        <fullName evidence="9">ABC transporter permease</fullName>
    </submittedName>
</protein>
<dbReference type="AlphaFoldDB" id="A0A7I9UZE1"/>
<evidence type="ECO:0000256" key="1">
    <source>
        <dbReference type="ARBA" id="ARBA00004651"/>
    </source>
</evidence>
<reference evidence="10" key="1">
    <citation type="submission" date="2019-06" db="EMBL/GenBank/DDBJ databases">
        <title>Gordonia isolated from sludge of a wastewater treatment plant.</title>
        <authorList>
            <person name="Tamura T."/>
            <person name="Aoyama K."/>
            <person name="Kang Y."/>
            <person name="Saito S."/>
            <person name="Akiyama N."/>
            <person name="Yazawa K."/>
            <person name="Gonoi T."/>
            <person name="Mikami Y."/>
        </authorList>
    </citation>
    <scope>NUCLEOTIDE SEQUENCE [LARGE SCALE GENOMIC DNA]</scope>
    <source>
        <strain evidence="10">NBRC 107697</strain>
    </source>
</reference>
<dbReference type="Pfam" id="PF01032">
    <property type="entry name" value="FecCD"/>
    <property type="match status" value="1"/>
</dbReference>
<dbReference type="SUPFAM" id="SSF81345">
    <property type="entry name" value="ABC transporter involved in vitamin B12 uptake, BtuC"/>
    <property type="match status" value="1"/>
</dbReference>
<dbReference type="CDD" id="cd06550">
    <property type="entry name" value="TM_ABC_iron-siderophores_like"/>
    <property type="match status" value="1"/>
</dbReference>
<comment type="subcellular location">
    <subcellularLocation>
        <location evidence="1">Cell membrane</location>
        <topology evidence="1">Multi-pass membrane protein</topology>
    </subcellularLocation>
</comment>
<dbReference type="FunFam" id="1.10.3470.10:FF:000001">
    <property type="entry name" value="Vitamin B12 ABC transporter permease BtuC"/>
    <property type="match status" value="1"/>
</dbReference>
<evidence type="ECO:0000256" key="3">
    <source>
        <dbReference type="ARBA" id="ARBA00022448"/>
    </source>
</evidence>
<dbReference type="OrthoDB" id="9782305at2"/>
<dbReference type="GO" id="GO:0022857">
    <property type="term" value="F:transmembrane transporter activity"/>
    <property type="evidence" value="ECO:0007669"/>
    <property type="project" value="InterPro"/>
</dbReference>
<feature type="transmembrane region" description="Helical" evidence="8">
    <location>
        <begin position="322"/>
        <end position="340"/>
    </location>
</feature>
<gene>
    <name evidence="9" type="ORF">nbrc107697_25930</name>
</gene>
<evidence type="ECO:0000256" key="4">
    <source>
        <dbReference type="ARBA" id="ARBA00022475"/>
    </source>
</evidence>
<evidence type="ECO:0000256" key="5">
    <source>
        <dbReference type="ARBA" id="ARBA00022692"/>
    </source>
</evidence>